<dbReference type="Proteomes" id="UP000260367">
    <property type="component" value="Segment"/>
</dbReference>
<dbReference type="EMBL" id="MH509447">
    <property type="protein sequence ID" value="AXH47336.1"/>
    <property type="molecule type" value="Genomic_DNA"/>
</dbReference>
<dbReference type="KEGG" id="vg:54997690"/>
<sequence>MAAVNMWVHFRETERPDGLCPYCHNPALKLYHLQRLDMDGLTIIGERIACTDCRKFIGPTIPTEQETHQ</sequence>
<keyword evidence="2" id="KW-1185">Reference proteome</keyword>
<name>A0A345KWD4_9CAUD</name>
<dbReference type="GeneID" id="54997690"/>
<evidence type="ECO:0000313" key="2">
    <source>
        <dbReference type="Proteomes" id="UP000260367"/>
    </source>
</evidence>
<evidence type="ECO:0000313" key="1">
    <source>
        <dbReference type="EMBL" id="AXH47336.1"/>
    </source>
</evidence>
<gene>
    <name evidence="1" type="primary">41</name>
    <name evidence="1" type="ORF">SEA_EDEN_41</name>
</gene>
<organism evidence="1 2">
    <name type="scientific">Microbacterium phage Eden</name>
    <dbReference type="NCBI Taxonomy" id="2250289"/>
    <lineage>
        <taxon>Viruses</taxon>
        <taxon>Duplodnaviria</taxon>
        <taxon>Heunggongvirae</taxon>
        <taxon>Uroviricota</taxon>
        <taxon>Caudoviricetes</taxon>
        <taxon>Edenvirus</taxon>
        <taxon>Edenvirus eden</taxon>
    </lineage>
</organism>
<accession>A0A345KWD4</accession>
<reference evidence="2" key="1">
    <citation type="submission" date="2018-06" db="EMBL/GenBank/DDBJ databases">
        <authorList>
            <person name="Zhirakovskaya E."/>
        </authorList>
    </citation>
    <scope>NUCLEOTIDE SEQUENCE [LARGE SCALE GENOMIC DNA]</scope>
</reference>
<proteinExistence type="predicted"/>
<protein>
    <submittedName>
        <fullName evidence="1">Uncharacterized protein</fullName>
    </submittedName>
</protein>
<dbReference type="RefSeq" id="YP_009806820.1">
    <property type="nucleotide sequence ID" value="NC_048017.1"/>
</dbReference>